<keyword evidence="4 6" id="KW-1133">Transmembrane helix</keyword>
<dbReference type="PROSITE" id="PS50850">
    <property type="entry name" value="MFS"/>
    <property type="match status" value="1"/>
</dbReference>
<feature type="domain" description="Major facilitator superfamily (MFS) profile" evidence="7">
    <location>
        <begin position="6"/>
        <end position="84"/>
    </location>
</feature>
<keyword evidence="3 6" id="KW-0812">Transmembrane</keyword>
<evidence type="ECO:0000256" key="2">
    <source>
        <dbReference type="ARBA" id="ARBA00022448"/>
    </source>
</evidence>
<dbReference type="AlphaFoldDB" id="A0A7W7Q8F0"/>
<dbReference type="PANTHER" id="PTHR42718:SF9">
    <property type="entry name" value="MAJOR FACILITATOR SUPERFAMILY MULTIDRUG TRANSPORTER MFSC"/>
    <property type="match status" value="1"/>
</dbReference>
<evidence type="ECO:0000256" key="1">
    <source>
        <dbReference type="ARBA" id="ARBA00004651"/>
    </source>
</evidence>
<evidence type="ECO:0000313" key="9">
    <source>
        <dbReference type="Proteomes" id="UP000520767"/>
    </source>
</evidence>
<evidence type="ECO:0000256" key="5">
    <source>
        <dbReference type="ARBA" id="ARBA00023136"/>
    </source>
</evidence>
<comment type="caution">
    <text evidence="8">The sequence shown here is derived from an EMBL/GenBank/DDBJ whole genome shotgun (WGS) entry which is preliminary data.</text>
</comment>
<comment type="subcellular location">
    <subcellularLocation>
        <location evidence="1">Cell membrane</location>
        <topology evidence="1">Multi-pass membrane protein</topology>
    </subcellularLocation>
</comment>
<keyword evidence="5 6" id="KW-0472">Membrane</keyword>
<gene>
    <name evidence="8" type="ORF">FHR82_005225</name>
</gene>
<reference evidence="8 9" key="1">
    <citation type="submission" date="2020-08" db="EMBL/GenBank/DDBJ databases">
        <title>Genomic Encyclopedia of Type Strains, Phase III (KMG-III): the genomes of soil and plant-associated and newly described type strains.</title>
        <authorList>
            <person name="Whitman W."/>
        </authorList>
    </citation>
    <scope>NUCLEOTIDE SEQUENCE [LARGE SCALE GENOMIC DNA]</scope>
    <source>
        <strain evidence="8 9">CECT 8960</strain>
    </source>
</reference>
<evidence type="ECO:0000259" key="7">
    <source>
        <dbReference type="PROSITE" id="PS50850"/>
    </source>
</evidence>
<sequence length="84" mass="8554">MVRSPLLVVMCAGYFLVLLDVTVVNVALPDIGGALASGPAGLQWVVDGYAIAIAGLLLVGGTVGDVHGHRWSPVSSSRPPGSRC</sequence>
<dbReference type="InterPro" id="IPR020846">
    <property type="entry name" value="MFS_dom"/>
</dbReference>
<dbReference type="EMBL" id="JACHJQ010000005">
    <property type="protein sequence ID" value="MBB4908972.1"/>
    <property type="molecule type" value="Genomic_DNA"/>
</dbReference>
<dbReference type="InterPro" id="IPR036259">
    <property type="entry name" value="MFS_trans_sf"/>
</dbReference>
<dbReference type="Proteomes" id="UP000520767">
    <property type="component" value="Unassembled WGS sequence"/>
</dbReference>
<organism evidence="8 9">
    <name type="scientific">Actinophytocola algeriensis</name>
    <dbReference type="NCBI Taxonomy" id="1768010"/>
    <lineage>
        <taxon>Bacteria</taxon>
        <taxon>Bacillati</taxon>
        <taxon>Actinomycetota</taxon>
        <taxon>Actinomycetes</taxon>
        <taxon>Pseudonocardiales</taxon>
        <taxon>Pseudonocardiaceae</taxon>
    </lineage>
</organism>
<accession>A0A7W7Q8F0</accession>
<dbReference type="SUPFAM" id="SSF103473">
    <property type="entry name" value="MFS general substrate transporter"/>
    <property type="match status" value="1"/>
</dbReference>
<dbReference type="GO" id="GO:0005886">
    <property type="term" value="C:plasma membrane"/>
    <property type="evidence" value="ECO:0007669"/>
    <property type="project" value="UniProtKB-SubCell"/>
</dbReference>
<feature type="transmembrane region" description="Helical" evidence="6">
    <location>
        <begin position="7"/>
        <end position="28"/>
    </location>
</feature>
<name>A0A7W7Q8F0_9PSEU</name>
<dbReference type="RefSeq" id="WP_184813040.1">
    <property type="nucleotide sequence ID" value="NZ_JACHJQ010000005.1"/>
</dbReference>
<proteinExistence type="predicted"/>
<evidence type="ECO:0000313" key="8">
    <source>
        <dbReference type="EMBL" id="MBB4908972.1"/>
    </source>
</evidence>
<evidence type="ECO:0000256" key="3">
    <source>
        <dbReference type="ARBA" id="ARBA00022692"/>
    </source>
</evidence>
<evidence type="ECO:0000256" key="4">
    <source>
        <dbReference type="ARBA" id="ARBA00022989"/>
    </source>
</evidence>
<feature type="transmembrane region" description="Helical" evidence="6">
    <location>
        <begin position="48"/>
        <end position="68"/>
    </location>
</feature>
<protein>
    <submittedName>
        <fullName evidence="8">MFS family permease</fullName>
    </submittedName>
</protein>
<keyword evidence="2" id="KW-0813">Transport</keyword>
<dbReference type="PANTHER" id="PTHR42718">
    <property type="entry name" value="MAJOR FACILITATOR SUPERFAMILY MULTIDRUG TRANSPORTER MFSC"/>
    <property type="match status" value="1"/>
</dbReference>
<dbReference type="GO" id="GO:0022857">
    <property type="term" value="F:transmembrane transporter activity"/>
    <property type="evidence" value="ECO:0007669"/>
    <property type="project" value="InterPro"/>
</dbReference>
<evidence type="ECO:0000256" key="6">
    <source>
        <dbReference type="SAM" id="Phobius"/>
    </source>
</evidence>
<keyword evidence="9" id="KW-1185">Reference proteome</keyword>
<dbReference type="Gene3D" id="1.20.1720.10">
    <property type="entry name" value="Multidrug resistance protein D"/>
    <property type="match status" value="1"/>
</dbReference>